<name>A0A8H3VJD8_VENIN</name>
<dbReference type="EMBL" id="WNWS01000001">
    <property type="protein sequence ID" value="KAE9989070.1"/>
    <property type="molecule type" value="Genomic_DNA"/>
</dbReference>
<gene>
    <name evidence="4" type="ORF">EG327_005502</name>
    <name evidence="5" type="ORF">EG328_000001</name>
</gene>
<dbReference type="Proteomes" id="UP000447873">
    <property type="component" value="Unassembled WGS sequence"/>
</dbReference>
<evidence type="ECO:0000256" key="1">
    <source>
        <dbReference type="RuleBase" id="RU361133"/>
    </source>
</evidence>
<dbReference type="Gene3D" id="2.60.40.150">
    <property type="entry name" value="C2 domain"/>
    <property type="match status" value="1"/>
</dbReference>
<dbReference type="CDD" id="cd00275">
    <property type="entry name" value="C2_PLC_like"/>
    <property type="match status" value="1"/>
</dbReference>
<keyword evidence="1" id="KW-0378">Hydrolase</keyword>
<dbReference type="GO" id="GO:0016042">
    <property type="term" value="P:lipid catabolic process"/>
    <property type="evidence" value="ECO:0007669"/>
    <property type="project" value="UniProtKB-KW"/>
</dbReference>
<dbReference type="PROSITE" id="PS50007">
    <property type="entry name" value="PIPLC_X_DOMAIN"/>
    <property type="match status" value="1"/>
</dbReference>
<dbReference type="EMBL" id="WNWR01000319">
    <property type="protein sequence ID" value="KAE9983341.1"/>
    <property type="molecule type" value="Genomic_DNA"/>
</dbReference>
<feature type="domain" description="PI-PLC Y-box" evidence="3">
    <location>
        <begin position="301"/>
        <end position="414"/>
    </location>
</feature>
<comment type="catalytic activity">
    <reaction evidence="1">
        <text>a 1,2-diacyl-sn-glycero-3-phospho-(1D-myo-inositol-4,5-bisphosphate) + H2O = 1D-myo-inositol 1,4,5-trisphosphate + a 1,2-diacyl-sn-glycerol + H(+)</text>
        <dbReference type="Rhea" id="RHEA:33179"/>
        <dbReference type="ChEBI" id="CHEBI:15377"/>
        <dbReference type="ChEBI" id="CHEBI:15378"/>
        <dbReference type="ChEBI" id="CHEBI:17815"/>
        <dbReference type="ChEBI" id="CHEBI:58456"/>
        <dbReference type="ChEBI" id="CHEBI:203600"/>
        <dbReference type="EC" id="3.1.4.11"/>
    </reaction>
</comment>
<dbReference type="SMART" id="SM00149">
    <property type="entry name" value="PLCYc"/>
    <property type="match status" value="1"/>
</dbReference>
<evidence type="ECO:0000313" key="7">
    <source>
        <dbReference type="Proteomes" id="UP000490939"/>
    </source>
</evidence>
<feature type="region of interest" description="Disordered" evidence="2">
    <location>
        <begin position="122"/>
        <end position="157"/>
    </location>
</feature>
<dbReference type="PANTHER" id="PTHR10336">
    <property type="entry name" value="PHOSPHOINOSITIDE-SPECIFIC PHOSPHOLIPASE C FAMILY PROTEIN"/>
    <property type="match status" value="1"/>
</dbReference>
<dbReference type="SMART" id="SM00148">
    <property type="entry name" value="PLCXc"/>
    <property type="match status" value="1"/>
</dbReference>
<dbReference type="GO" id="GO:0004435">
    <property type="term" value="F:phosphatidylinositol-4,5-bisphosphate phospholipase C activity"/>
    <property type="evidence" value="ECO:0007669"/>
    <property type="project" value="UniProtKB-EC"/>
</dbReference>
<evidence type="ECO:0000256" key="2">
    <source>
        <dbReference type="SAM" id="MobiDB-lite"/>
    </source>
</evidence>
<keyword evidence="1" id="KW-0443">Lipid metabolism</keyword>
<dbReference type="GO" id="GO:0048015">
    <property type="term" value="P:phosphatidylinositol-mediated signaling"/>
    <property type="evidence" value="ECO:0007669"/>
    <property type="project" value="TreeGrafter"/>
</dbReference>
<sequence>MAATATIAAGGGVSKRVDPASFRIDSFQKAVMDSLVTAYKSCEKDFTSINDFLQFMSSDKSNANGPFPNQDLDHTLSNYFISSSHNTYLTGHQLYGKANVNGYKNVLLRGCRCVEIDVWDGEEDSSSESSSDEEKAPPKPVDPSGKPSRWTSGPPRVEPVVLHGYTATKDISFRSVCEAIRENSFVTSSLPVIVSLEVHTCPEQQKLMVEIMNECFSGMMVDVDNASDAALPSPNELKGKILIKVKYTPPQAVAAAAPVMSVDGQAPLSKVTSSGSSSAGEQSDAVDTSPQPKPDKIIEPLSRLGVYMRSYHFKNFDQPEASVPTHVFSLSEGTLMEVHKKNPKGLFDHNKQYLMRAYPKGTRISSSNLDPAAFWRRGVQMVALNWQKIDEGMMLNEGMFAQSGGWALKPPMYRSSSTCYPREGTDYSSTFNIEVLAGQNLEPPEDIDPADFKPYLKCELHLEIPGNWEDLAPGKEKDGVFKAKIKASKSANPDFKRQIMKFDTLPRIVPELGFVRFKLMHDKFVNDPLAGWTCIRLDRLQPGYRFIHLFNEKGVQTKGVILAQFNFDWKVRGQDSSTSKSETTLPLR</sequence>
<dbReference type="GO" id="GO:0051209">
    <property type="term" value="P:release of sequestered calcium ion into cytosol"/>
    <property type="evidence" value="ECO:0007669"/>
    <property type="project" value="TreeGrafter"/>
</dbReference>
<organism evidence="5 6">
    <name type="scientific">Venturia inaequalis</name>
    <name type="common">Apple scab fungus</name>
    <dbReference type="NCBI Taxonomy" id="5025"/>
    <lineage>
        <taxon>Eukaryota</taxon>
        <taxon>Fungi</taxon>
        <taxon>Dikarya</taxon>
        <taxon>Ascomycota</taxon>
        <taxon>Pezizomycotina</taxon>
        <taxon>Dothideomycetes</taxon>
        <taxon>Pleosporomycetidae</taxon>
        <taxon>Venturiales</taxon>
        <taxon>Venturiaceae</taxon>
        <taxon>Venturia</taxon>
    </lineage>
</organism>
<dbReference type="PANTHER" id="PTHR10336:SF82">
    <property type="entry name" value="PHOSPHOINOSITIDE PHOSPHOLIPASE C"/>
    <property type="match status" value="1"/>
</dbReference>
<protein>
    <recommendedName>
        <fullName evidence="1">Phosphoinositide phospholipase C</fullName>
        <ecNumber evidence="1">3.1.4.11</ecNumber>
    </recommendedName>
</protein>
<evidence type="ECO:0000313" key="6">
    <source>
        <dbReference type="Proteomes" id="UP000447873"/>
    </source>
</evidence>
<dbReference type="InterPro" id="IPR001192">
    <property type="entry name" value="PI-PLC_fam"/>
</dbReference>
<reference evidence="5 6" key="1">
    <citation type="submission" date="2018-12" db="EMBL/GenBank/DDBJ databases">
        <title>Venturia inaequalis Genome Resource.</title>
        <authorList>
            <person name="Lichtner F.J."/>
        </authorList>
    </citation>
    <scope>NUCLEOTIDE SEQUENCE [LARGE SCALE GENOMIC DNA]</scope>
    <source>
        <strain evidence="5 6">120213</strain>
        <strain evidence="4 7">DMI_063113</strain>
    </source>
</reference>
<accession>A0A8H3VJD8</accession>
<evidence type="ECO:0000313" key="5">
    <source>
        <dbReference type="EMBL" id="KAE9989070.1"/>
    </source>
</evidence>
<evidence type="ECO:0000259" key="3">
    <source>
        <dbReference type="PROSITE" id="PS50008"/>
    </source>
</evidence>
<feature type="compositionally biased region" description="Low complexity" evidence="2">
    <location>
        <begin position="269"/>
        <end position="283"/>
    </location>
</feature>
<dbReference type="InterPro" id="IPR000909">
    <property type="entry name" value="PLipase_C_PInositol-sp_X_dom"/>
</dbReference>
<dbReference type="SUPFAM" id="SSF51695">
    <property type="entry name" value="PLC-like phosphodiesterases"/>
    <property type="match status" value="1"/>
</dbReference>
<keyword evidence="7" id="KW-1185">Reference proteome</keyword>
<dbReference type="PROSITE" id="PS50008">
    <property type="entry name" value="PIPLC_Y_DOMAIN"/>
    <property type="match status" value="1"/>
</dbReference>
<dbReference type="CDD" id="cd08598">
    <property type="entry name" value="PI-PLC1c_yeast"/>
    <property type="match status" value="1"/>
</dbReference>
<dbReference type="InterPro" id="IPR001711">
    <property type="entry name" value="PLipase_C_Pinositol-sp_Y"/>
</dbReference>
<dbReference type="AlphaFoldDB" id="A0A8H3VJD8"/>
<proteinExistence type="predicted"/>
<dbReference type="EC" id="3.1.4.11" evidence="1"/>
<dbReference type="Pfam" id="PF00387">
    <property type="entry name" value="PI-PLC-Y"/>
    <property type="match status" value="1"/>
</dbReference>
<dbReference type="PRINTS" id="PR00390">
    <property type="entry name" value="PHPHLIPASEC"/>
</dbReference>
<dbReference type="Gene3D" id="3.20.20.190">
    <property type="entry name" value="Phosphatidylinositol (PI) phosphodiesterase"/>
    <property type="match status" value="1"/>
</dbReference>
<feature type="region of interest" description="Disordered" evidence="2">
    <location>
        <begin position="267"/>
        <end position="297"/>
    </location>
</feature>
<dbReference type="InterPro" id="IPR017946">
    <property type="entry name" value="PLC-like_Pdiesterase_TIM-brl"/>
</dbReference>
<evidence type="ECO:0000313" key="4">
    <source>
        <dbReference type="EMBL" id="KAE9983341.1"/>
    </source>
</evidence>
<dbReference type="Proteomes" id="UP000490939">
    <property type="component" value="Unassembled WGS sequence"/>
</dbReference>
<dbReference type="Pfam" id="PF00388">
    <property type="entry name" value="PI-PLC-X"/>
    <property type="match status" value="1"/>
</dbReference>
<dbReference type="InterPro" id="IPR035892">
    <property type="entry name" value="C2_domain_sf"/>
</dbReference>
<keyword evidence="1" id="KW-0442">Lipid degradation</keyword>
<comment type="caution">
    <text evidence="5">The sequence shown here is derived from an EMBL/GenBank/DDBJ whole genome shotgun (WGS) entry which is preliminary data.</text>
</comment>
<dbReference type="SUPFAM" id="SSF49562">
    <property type="entry name" value="C2 domain (Calcium/lipid-binding domain, CaLB)"/>
    <property type="match status" value="1"/>
</dbReference>
<dbReference type="OrthoDB" id="269822at2759"/>